<keyword evidence="9" id="KW-0718">Serine biosynthesis</keyword>
<dbReference type="AlphaFoldDB" id="A0A928KVV5"/>
<evidence type="ECO:0000256" key="4">
    <source>
        <dbReference type="ARBA" id="ARBA00012640"/>
    </source>
</evidence>
<dbReference type="PANTHER" id="PTHR43344">
    <property type="entry name" value="PHOSPHOSERINE PHOSPHATASE"/>
    <property type="match status" value="1"/>
</dbReference>
<comment type="catalytic activity">
    <reaction evidence="10">
        <text>O-phospho-L-serine + H2O = L-serine + phosphate</text>
        <dbReference type="Rhea" id="RHEA:21208"/>
        <dbReference type="ChEBI" id="CHEBI:15377"/>
        <dbReference type="ChEBI" id="CHEBI:33384"/>
        <dbReference type="ChEBI" id="CHEBI:43474"/>
        <dbReference type="ChEBI" id="CHEBI:57524"/>
        <dbReference type="EC" id="3.1.3.3"/>
    </reaction>
</comment>
<name>A0A928KVV5_9FIRM</name>
<dbReference type="InterPro" id="IPR036412">
    <property type="entry name" value="HAD-like_sf"/>
</dbReference>
<dbReference type="GO" id="GO:0006564">
    <property type="term" value="P:L-serine biosynthetic process"/>
    <property type="evidence" value="ECO:0007669"/>
    <property type="project" value="UniProtKB-KW"/>
</dbReference>
<dbReference type="InterPro" id="IPR023214">
    <property type="entry name" value="HAD_sf"/>
</dbReference>
<dbReference type="Proteomes" id="UP000754750">
    <property type="component" value="Unassembled WGS sequence"/>
</dbReference>
<comment type="cofactor">
    <cofactor evidence="1">
        <name>Mg(2+)</name>
        <dbReference type="ChEBI" id="CHEBI:18420"/>
    </cofactor>
</comment>
<protein>
    <recommendedName>
        <fullName evidence="4">phosphoserine phosphatase</fullName>
        <ecNumber evidence="4">3.1.3.3</ecNumber>
    </recommendedName>
</protein>
<reference evidence="12" key="1">
    <citation type="submission" date="2019-04" db="EMBL/GenBank/DDBJ databases">
        <title>Evolution of Biomass-Degrading Anaerobic Consortia Revealed by Metagenomics.</title>
        <authorList>
            <person name="Peng X."/>
        </authorList>
    </citation>
    <scope>NUCLEOTIDE SEQUENCE</scope>
    <source>
        <strain evidence="12">SIG551</strain>
    </source>
</reference>
<dbReference type="NCBIfam" id="TIGR01488">
    <property type="entry name" value="HAD-SF-IB"/>
    <property type="match status" value="1"/>
</dbReference>
<evidence type="ECO:0000256" key="5">
    <source>
        <dbReference type="ARBA" id="ARBA00022605"/>
    </source>
</evidence>
<comment type="pathway">
    <text evidence="2">Amino-acid biosynthesis; L-serine biosynthesis; L-serine from 3-phospho-D-glycerate: step 3/3.</text>
</comment>
<gene>
    <name evidence="12" type="ORF">E7512_03135</name>
</gene>
<comment type="similarity">
    <text evidence="3">Belongs to the HAD-like hydrolase superfamily. SerB family.</text>
</comment>
<evidence type="ECO:0000256" key="6">
    <source>
        <dbReference type="ARBA" id="ARBA00022723"/>
    </source>
</evidence>
<evidence type="ECO:0000256" key="2">
    <source>
        <dbReference type="ARBA" id="ARBA00005135"/>
    </source>
</evidence>
<dbReference type="EC" id="3.1.3.3" evidence="4"/>
<accession>A0A928KVV5</accession>
<dbReference type="GO" id="GO:0000287">
    <property type="term" value="F:magnesium ion binding"/>
    <property type="evidence" value="ECO:0007669"/>
    <property type="project" value="TreeGrafter"/>
</dbReference>
<dbReference type="GO" id="GO:0005737">
    <property type="term" value="C:cytoplasm"/>
    <property type="evidence" value="ECO:0007669"/>
    <property type="project" value="TreeGrafter"/>
</dbReference>
<evidence type="ECO:0000256" key="1">
    <source>
        <dbReference type="ARBA" id="ARBA00001946"/>
    </source>
</evidence>
<evidence type="ECO:0000313" key="13">
    <source>
        <dbReference type="Proteomes" id="UP000754750"/>
    </source>
</evidence>
<evidence type="ECO:0000256" key="9">
    <source>
        <dbReference type="ARBA" id="ARBA00023299"/>
    </source>
</evidence>
<dbReference type="PANTHER" id="PTHR43344:SF2">
    <property type="entry name" value="PHOSPHOSERINE PHOSPHATASE"/>
    <property type="match status" value="1"/>
</dbReference>
<keyword evidence="6" id="KW-0479">Metal-binding</keyword>
<dbReference type="SUPFAM" id="SSF56784">
    <property type="entry name" value="HAD-like"/>
    <property type="match status" value="1"/>
</dbReference>
<evidence type="ECO:0000256" key="10">
    <source>
        <dbReference type="ARBA" id="ARBA00048138"/>
    </source>
</evidence>
<keyword evidence="7 12" id="KW-0378">Hydrolase</keyword>
<organism evidence="12 13">
    <name type="scientific">Faecalispora sporosphaeroides</name>
    <dbReference type="NCBI Taxonomy" id="1549"/>
    <lineage>
        <taxon>Bacteria</taxon>
        <taxon>Bacillati</taxon>
        <taxon>Bacillota</taxon>
        <taxon>Clostridia</taxon>
        <taxon>Eubacteriales</taxon>
        <taxon>Oscillospiraceae</taxon>
        <taxon>Faecalispora</taxon>
    </lineage>
</organism>
<dbReference type="GO" id="GO:0036424">
    <property type="term" value="F:L-phosphoserine phosphatase activity"/>
    <property type="evidence" value="ECO:0007669"/>
    <property type="project" value="TreeGrafter"/>
</dbReference>
<sequence>MQEPYFIFDLDSTVTQEELLPLLARQIGMEEKSTEITEQARRGLLPFEESFRLQIELLRQIPVEEAQKTAGEIALNDRLAAWIRTHRERCFLATEHPDVWTPTLLRRLQMEGRCFSSKTITRNGYIDRISYYLNKKEIVGHFPAPLVAVGDGASDAEMLRLASVGIAYGGSKPIAPAARDNADYCVFDEQQLCALLDHLACPQPIASAAIPTFLRP</sequence>
<keyword evidence="8" id="KW-0460">Magnesium</keyword>
<proteinExistence type="inferred from homology"/>
<evidence type="ECO:0000256" key="11">
    <source>
        <dbReference type="ARBA" id="ARBA00048523"/>
    </source>
</evidence>
<comment type="caution">
    <text evidence="12">The sequence shown here is derived from an EMBL/GenBank/DDBJ whole genome shotgun (WGS) entry which is preliminary data.</text>
</comment>
<comment type="catalytic activity">
    <reaction evidence="11">
        <text>O-phospho-D-serine + H2O = D-serine + phosphate</text>
        <dbReference type="Rhea" id="RHEA:24873"/>
        <dbReference type="ChEBI" id="CHEBI:15377"/>
        <dbReference type="ChEBI" id="CHEBI:35247"/>
        <dbReference type="ChEBI" id="CHEBI:43474"/>
        <dbReference type="ChEBI" id="CHEBI:58680"/>
        <dbReference type="EC" id="3.1.3.3"/>
    </reaction>
</comment>
<dbReference type="InterPro" id="IPR050582">
    <property type="entry name" value="HAD-like_SerB"/>
</dbReference>
<evidence type="ECO:0000256" key="3">
    <source>
        <dbReference type="ARBA" id="ARBA00009184"/>
    </source>
</evidence>
<dbReference type="EMBL" id="SVNY01000001">
    <property type="protein sequence ID" value="MBE6832569.1"/>
    <property type="molecule type" value="Genomic_DNA"/>
</dbReference>
<keyword evidence="5" id="KW-0028">Amino-acid biosynthesis</keyword>
<dbReference type="RefSeq" id="WP_020074242.1">
    <property type="nucleotide sequence ID" value="NZ_JBKWRC010000005.1"/>
</dbReference>
<evidence type="ECO:0000256" key="8">
    <source>
        <dbReference type="ARBA" id="ARBA00022842"/>
    </source>
</evidence>
<evidence type="ECO:0000313" key="12">
    <source>
        <dbReference type="EMBL" id="MBE6832569.1"/>
    </source>
</evidence>
<dbReference type="Gene3D" id="3.40.50.1000">
    <property type="entry name" value="HAD superfamily/HAD-like"/>
    <property type="match status" value="1"/>
</dbReference>
<evidence type="ECO:0000256" key="7">
    <source>
        <dbReference type="ARBA" id="ARBA00022801"/>
    </source>
</evidence>